<dbReference type="AlphaFoldDB" id="A0A1I5CXA5"/>
<evidence type="ECO:0000313" key="2">
    <source>
        <dbReference type="EMBL" id="SFN91547.1"/>
    </source>
</evidence>
<feature type="transmembrane region" description="Helical" evidence="1">
    <location>
        <begin position="20"/>
        <end position="38"/>
    </location>
</feature>
<feature type="transmembrane region" description="Helical" evidence="1">
    <location>
        <begin position="505"/>
        <end position="523"/>
    </location>
</feature>
<keyword evidence="1" id="KW-0812">Transmembrane</keyword>
<feature type="transmembrane region" description="Helical" evidence="1">
    <location>
        <begin position="362"/>
        <end position="382"/>
    </location>
</feature>
<feature type="transmembrane region" description="Helical" evidence="1">
    <location>
        <begin position="464"/>
        <end position="484"/>
    </location>
</feature>
<dbReference type="InterPro" id="IPR027463">
    <property type="entry name" value="AcrB_DN_DC_subdom"/>
</dbReference>
<dbReference type="Gene3D" id="3.30.70.1440">
    <property type="entry name" value="Multidrug efflux transporter AcrB pore domain"/>
    <property type="match status" value="1"/>
</dbReference>
<dbReference type="PRINTS" id="PR00702">
    <property type="entry name" value="ACRIFLAVINRP"/>
</dbReference>
<dbReference type="SUPFAM" id="SSF82693">
    <property type="entry name" value="Multidrug efflux transporter AcrB pore domain, PN1, PN2, PC1 and PC2 subdomains"/>
    <property type="match status" value="2"/>
</dbReference>
<dbReference type="InterPro" id="IPR001036">
    <property type="entry name" value="Acrflvin-R"/>
</dbReference>
<dbReference type="Gene3D" id="3.30.2090.10">
    <property type="entry name" value="Multidrug efflux transporter AcrB TolC docking domain, DN and DC subdomains"/>
    <property type="match status" value="2"/>
</dbReference>
<dbReference type="Gene3D" id="1.20.1640.10">
    <property type="entry name" value="Multidrug efflux transporter AcrB transmembrane domain"/>
    <property type="match status" value="3"/>
</dbReference>
<dbReference type="EMBL" id="FOVR01000002">
    <property type="protein sequence ID" value="SFN91547.1"/>
    <property type="molecule type" value="Genomic_DNA"/>
</dbReference>
<dbReference type="GO" id="GO:0042910">
    <property type="term" value="F:xenobiotic transmembrane transporter activity"/>
    <property type="evidence" value="ECO:0007669"/>
    <property type="project" value="TreeGrafter"/>
</dbReference>
<dbReference type="GO" id="GO:0005886">
    <property type="term" value="C:plasma membrane"/>
    <property type="evidence" value="ECO:0007669"/>
    <property type="project" value="TreeGrafter"/>
</dbReference>
<dbReference type="Proteomes" id="UP000199236">
    <property type="component" value="Unassembled WGS sequence"/>
</dbReference>
<feature type="transmembrane region" description="Helical" evidence="1">
    <location>
        <begin position="623"/>
        <end position="647"/>
    </location>
</feature>
<dbReference type="SUPFAM" id="SSF82866">
    <property type="entry name" value="Multidrug efflux transporter AcrB transmembrane domain"/>
    <property type="match status" value="2"/>
</dbReference>
<dbReference type="Gene3D" id="3.30.70.1320">
    <property type="entry name" value="Multidrug efflux transporter AcrB pore domain like"/>
    <property type="match status" value="1"/>
</dbReference>
<dbReference type="PANTHER" id="PTHR32063">
    <property type="match status" value="1"/>
</dbReference>
<reference evidence="2 3" key="1">
    <citation type="submission" date="2016-10" db="EMBL/GenBank/DDBJ databases">
        <authorList>
            <person name="de Groot N.N."/>
        </authorList>
    </citation>
    <scope>NUCLEOTIDE SEQUENCE [LARGE SCALE GENOMIC DNA]</scope>
    <source>
        <strain evidence="2 3">CGMCC 1.9157</strain>
    </source>
</reference>
<feature type="transmembrane region" description="Helical" evidence="1">
    <location>
        <begin position="1006"/>
        <end position="1030"/>
    </location>
</feature>
<keyword evidence="3" id="KW-1185">Reference proteome</keyword>
<dbReference type="Pfam" id="PF00873">
    <property type="entry name" value="ACR_tran"/>
    <property type="match status" value="2"/>
</dbReference>
<feature type="transmembrane region" description="Helical" evidence="1">
    <location>
        <begin position="980"/>
        <end position="1000"/>
    </location>
</feature>
<feature type="transmembrane region" description="Helical" evidence="1">
    <location>
        <begin position="1051"/>
        <end position="1071"/>
    </location>
</feature>
<protein>
    <submittedName>
        <fullName evidence="2">Multidrug efflux pump subunit AcrB</fullName>
    </submittedName>
</protein>
<evidence type="ECO:0000256" key="1">
    <source>
        <dbReference type="SAM" id="Phobius"/>
    </source>
</evidence>
<feature type="transmembrane region" description="Helical" evidence="1">
    <location>
        <begin position="1083"/>
        <end position="1106"/>
    </location>
</feature>
<dbReference type="RefSeq" id="WP_090069774.1">
    <property type="nucleotide sequence ID" value="NZ_FOVR01000002.1"/>
</dbReference>
<name>A0A1I5CXA5_9HYPH</name>
<sequence length="1133" mass="123181">MSRFDKDGKGGMVGFFVHHPNAANLLMIILLVAGLFALSRMNSQFFPTIDSDTIEISVSWSGASAEDVEANILEIIEPKVRFIDGIDKVTSYAREGSAYIILEFKQGVDMPQALRDVESAVDLINTLPDLADDPTVSYRQFRDDVARLILSGPFDEASLRGFAKEIRDDLIDRGIDTVDFTGLRDEEFFVGLSDYDMRRLGLTVQDIGSQIASNSRDLPSGNVQDGFEKQVRTLANEETPESLSDIKIISGIDGSSVALGDIARVERRLDPDQVRGIMRGESAIQLIVRRAPSADSLEASAIVNDYLKSIEGVFPPTLKITQYDALAEALVDRILLLVKNAASGIILVMVILALFLNLRTALWVTAGIPISMLASCVVLLALGQSINMMSLFSFIMMLGVIVDDAIVVGEETTTRYQAGDPGPVAAQGGGSRMLLPVTAASLTTVAAFGPILLIGGVIGQMMGVLPLVVIAVLTASFVECFFILPGHLAHSMTPSHNRNWSVRRVITIGLILLLPMVLFYGLSPEMVGKFGGATQSLWQWLHGLFAEGSMVALLVFIAIAAVISTLIEALHVRKLRRTDFRANHGRMSESAFRRKFDKGFNALRDGPFRKIVTLSYDWRYTTLALCIAAMTIMGGLVAGGRVGFVFFPSAEAETVTISMTFNVGILEEDAVKIAKRVDDVVYQTEREIGKGEKLVIASFVTLGQSGRTTADNVASLRLRLTPSEQRSIRTPAFIRALNRNMPDMAGLKRASIRGQRGGPPGADLDIRLTGGSPDVLKRASLDLQERLSAYPGVSELDDNMPYGKPELTLALTPRGRSLGFTAQTVGEQVRDLIEGRTARKLAILDEEVEVRLKRLSHANVDSLRSLWLRSPQGTFVPLTEVVQIADRQGFSSIQRFDGKTTIAVTADVDAEVVTATELVAELDRTLMPQVANQYGIDYHFSGRNEERMDAFADLRIGLMIALAAIYIILAWIFASYTRPFAIMMIIPFGLVGAILGHYLLGFQLTILSLIGLLGLAGILVNDSIILVSRLDERIAHGQTLRHAAIGASCDRLRAVVLTSLTTVGGLAPMLFETSPQAQFLKPMAITIVFGLAVATLFVLFLVPSLFGVGGDIKRGLTFLLHGSKRPAEHSPAE</sequence>
<feature type="transmembrane region" description="Helical" evidence="1">
    <location>
        <begin position="434"/>
        <end position="458"/>
    </location>
</feature>
<dbReference type="SUPFAM" id="SSF82714">
    <property type="entry name" value="Multidrug efflux transporter AcrB TolC docking domain, DN and DC subdomains"/>
    <property type="match status" value="1"/>
</dbReference>
<proteinExistence type="predicted"/>
<dbReference type="Gene3D" id="3.30.70.1430">
    <property type="entry name" value="Multidrug efflux transporter AcrB pore domain"/>
    <property type="match status" value="2"/>
</dbReference>
<evidence type="ECO:0000313" key="3">
    <source>
        <dbReference type="Proteomes" id="UP000199236"/>
    </source>
</evidence>
<feature type="transmembrane region" description="Helical" evidence="1">
    <location>
        <begin position="543"/>
        <end position="567"/>
    </location>
</feature>
<feature type="transmembrane region" description="Helical" evidence="1">
    <location>
        <begin position="334"/>
        <end position="356"/>
    </location>
</feature>
<dbReference type="STRING" id="655353.SAMN04488056_102388"/>
<dbReference type="OrthoDB" id="9806532at2"/>
<feature type="transmembrane region" description="Helical" evidence="1">
    <location>
        <begin position="954"/>
        <end position="973"/>
    </location>
</feature>
<gene>
    <name evidence="2" type="ORF">SAMN04488056_102388</name>
</gene>
<keyword evidence="1" id="KW-1133">Transmembrane helix</keyword>
<keyword evidence="1" id="KW-0472">Membrane</keyword>
<accession>A0A1I5CXA5</accession>
<organism evidence="2 3">
    <name type="scientific">Cohaesibacter marisflavi</name>
    <dbReference type="NCBI Taxonomy" id="655353"/>
    <lineage>
        <taxon>Bacteria</taxon>
        <taxon>Pseudomonadati</taxon>
        <taxon>Pseudomonadota</taxon>
        <taxon>Alphaproteobacteria</taxon>
        <taxon>Hyphomicrobiales</taxon>
        <taxon>Cohaesibacteraceae</taxon>
    </lineage>
</organism>
<dbReference type="PANTHER" id="PTHR32063:SF33">
    <property type="entry name" value="RND SUPERFAMILY EFFLUX PUMP PERMEASE COMPONENT"/>
    <property type="match status" value="1"/>
</dbReference>